<dbReference type="PANTHER" id="PTHR11717">
    <property type="entry name" value="LOW MOLECULAR WEIGHT PROTEIN TYROSINE PHOSPHATASE"/>
    <property type="match status" value="1"/>
</dbReference>
<dbReference type="EMBL" id="JABVEC010000007">
    <property type="protein sequence ID" value="MBC6466199.1"/>
    <property type="molecule type" value="Genomic_DNA"/>
</dbReference>
<dbReference type="InterPro" id="IPR017867">
    <property type="entry name" value="Tyr_phospatase_low_mol_wt"/>
</dbReference>
<dbReference type="Proteomes" id="UP000805614">
    <property type="component" value="Unassembled WGS sequence"/>
</dbReference>
<gene>
    <name evidence="6" type="ORF">HKK74_11910</name>
</gene>
<evidence type="ECO:0000256" key="3">
    <source>
        <dbReference type="ARBA" id="ARBA00022801"/>
    </source>
</evidence>
<name>A0ABR7LNR3_9ACTN</name>
<dbReference type="PANTHER" id="PTHR11717:SF7">
    <property type="entry name" value="LOW MOLECULAR WEIGHT PHOSPHOTYROSINE PROTEIN PHOSPHATASE"/>
    <property type="match status" value="1"/>
</dbReference>
<feature type="domain" description="Phosphotyrosine protein phosphatase I" evidence="5">
    <location>
        <begin position="16"/>
        <end position="150"/>
    </location>
</feature>
<proteinExistence type="inferred from homology"/>
<evidence type="ECO:0000313" key="7">
    <source>
        <dbReference type="Proteomes" id="UP000805614"/>
    </source>
</evidence>
<dbReference type="RefSeq" id="WP_187243210.1">
    <property type="nucleotide sequence ID" value="NZ_BAAAOK010000046.1"/>
</dbReference>
<dbReference type="EC" id="3.1.3.48" evidence="2"/>
<sequence>MAGQTPQGQEVPPGLRRILVVCLGNHCRSPFAAAVLARHGGAAVEVRSAGTRDKWVGKPAHPTMIAAAARCGYDLTGHRGVQADSALMEWADVILTMDRAILATLRELADARTVPKLTLYLDGQDVPDPWGQDDAAFAACAAGIESGATRHLR</sequence>
<dbReference type="SMART" id="SM00226">
    <property type="entry name" value="LMWPc"/>
    <property type="match status" value="1"/>
</dbReference>
<evidence type="ECO:0000259" key="5">
    <source>
        <dbReference type="SMART" id="SM00226"/>
    </source>
</evidence>
<keyword evidence="4" id="KW-0904">Protein phosphatase</keyword>
<protein>
    <recommendedName>
        <fullName evidence="2">protein-tyrosine-phosphatase</fullName>
        <ecNumber evidence="2">3.1.3.48</ecNumber>
    </recommendedName>
</protein>
<comment type="similarity">
    <text evidence="1">Belongs to the low molecular weight phosphotyrosine protein phosphatase family.</text>
</comment>
<evidence type="ECO:0000256" key="2">
    <source>
        <dbReference type="ARBA" id="ARBA00013064"/>
    </source>
</evidence>
<dbReference type="Pfam" id="PF01451">
    <property type="entry name" value="LMWPc"/>
    <property type="match status" value="1"/>
</dbReference>
<evidence type="ECO:0000313" key="6">
    <source>
        <dbReference type="EMBL" id="MBC6466199.1"/>
    </source>
</evidence>
<dbReference type="InterPro" id="IPR050438">
    <property type="entry name" value="LMW_PTPase"/>
</dbReference>
<comment type="caution">
    <text evidence="6">The sequence shown here is derived from an EMBL/GenBank/DDBJ whole genome shotgun (WGS) entry which is preliminary data.</text>
</comment>
<evidence type="ECO:0000256" key="1">
    <source>
        <dbReference type="ARBA" id="ARBA00011063"/>
    </source>
</evidence>
<dbReference type="InterPro" id="IPR023485">
    <property type="entry name" value="Ptyr_pPase"/>
</dbReference>
<organism evidence="6 7">
    <name type="scientific">Actinomadura alba</name>
    <dbReference type="NCBI Taxonomy" id="406431"/>
    <lineage>
        <taxon>Bacteria</taxon>
        <taxon>Bacillati</taxon>
        <taxon>Actinomycetota</taxon>
        <taxon>Actinomycetes</taxon>
        <taxon>Streptosporangiales</taxon>
        <taxon>Thermomonosporaceae</taxon>
        <taxon>Actinomadura</taxon>
    </lineage>
</organism>
<accession>A0ABR7LNR3</accession>
<keyword evidence="7" id="KW-1185">Reference proteome</keyword>
<evidence type="ECO:0000256" key="4">
    <source>
        <dbReference type="ARBA" id="ARBA00022912"/>
    </source>
</evidence>
<dbReference type="InterPro" id="IPR036196">
    <property type="entry name" value="Ptyr_pPase_sf"/>
</dbReference>
<dbReference type="Gene3D" id="3.40.50.2300">
    <property type="match status" value="1"/>
</dbReference>
<keyword evidence="3" id="KW-0378">Hydrolase</keyword>
<reference evidence="6 7" key="1">
    <citation type="submission" date="2020-06" db="EMBL/GenBank/DDBJ databases">
        <title>Actinomadura xiongansis sp. nov., isolated from soil of Baiyangdian.</title>
        <authorList>
            <person name="Zhang X."/>
        </authorList>
    </citation>
    <scope>NUCLEOTIDE SEQUENCE [LARGE SCALE GENOMIC DNA]</scope>
    <source>
        <strain evidence="6 7">HBUM206468</strain>
    </source>
</reference>
<dbReference type="PRINTS" id="PR00719">
    <property type="entry name" value="LMWPTPASE"/>
</dbReference>
<dbReference type="SUPFAM" id="SSF52788">
    <property type="entry name" value="Phosphotyrosine protein phosphatases I"/>
    <property type="match status" value="1"/>
</dbReference>